<reference evidence="3" key="2">
    <citation type="submission" date="2023-05" db="EMBL/GenBank/DDBJ databases">
        <authorList>
            <person name="Schelkunov M.I."/>
        </authorList>
    </citation>
    <scope>NUCLEOTIDE SEQUENCE</scope>
    <source>
        <strain evidence="3">Hsosn_3</strain>
        <tissue evidence="3">Leaf</tissue>
    </source>
</reference>
<dbReference type="AlphaFoldDB" id="A0AAD8IVN8"/>
<proteinExistence type="predicted"/>
<sequence>MQQANTMVDVLEHCRVSPSLDLSVTKFLPLTFFDMFWLNWPSLSRVYFYEISCSKTEFTQTIVPHLKKSLALTLKYYYPFCGNLLIPTTLSNNTTPALRYLEGDSVSLVIAEFSGIASEGFKNLSGNDARDVEELFALVPELPRGSIDMAGDETVKVSPVLSLQVTLFPDHGFSIGIRNSHVAADGKTMYNFIRTWTSISAKQLTGEDEFKNLDSLPFYDRSVIKDPKGIGLIFLRVYLRMAEEYSKDFDQAGDKKEMVQATLLINRAQIHKLKNLVSPQLPHVSTFVVVCAYVLWTCMAKARTALGQEMNVEEEVAEHFVFAMDARARLDPPVPLNYLGNAVLPCWSSLKTIELVAEEGFGMTVKKIRSAIDEKINNDLTTIVLILGGANPKSTKLFQRNLLAGSRDSEGDLELGFCFSKDEMDAFTTIFAEGLLN</sequence>
<name>A0AAD8IVN8_9APIA</name>
<evidence type="ECO:0000256" key="2">
    <source>
        <dbReference type="ARBA" id="ARBA00023315"/>
    </source>
</evidence>
<evidence type="ECO:0000256" key="1">
    <source>
        <dbReference type="ARBA" id="ARBA00022679"/>
    </source>
</evidence>
<reference evidence="3" key="1">
    <citation type="submission" date="2023-02" db="EMBL/GenBank/DDBJ databases">
        <title>Genome of toxic invasive species Heracleum sosnowskyi carries increased number of genes despite the absence of recent whole-genome duplications.</title>
        <authorList>
            <person name="Schelkunov M."/>
            <person name="Shtratnikova V."/>
            <person name="Makarenko M."/>
            <person name="Klepikova A."/>
            <person name="Omelchenko D."/>
            <person name="Novikova G."/>
            <person name="Obukhova E."/>
            <person name="Bogdanov V."/>
            <person name="Penin A."/>
            <person name="Logacheva M."/>
        </authorList>
    </citation>
    <scope>NUCLEOTIDE SEQUENCE</scope>
    <source>
        <strain evidence="3">Hsosn_3</strain>
        <tissue evidence="3">Leaf</tissue>
    </source>
</reference>
<dbReference type="PANTHER" id="PTHR31625">
    <property type="match status" value="1"/>
</dbReference>
<dbReference type="InterPro" id="IPR051504">
    <property type="entry name" value="Plant_metabolite_acyltrans"/>
</dbReference>
<accession>A0AAD8IVN8</accession>
<protein>
    <submittedName>
        <fullName evidence="3">Transferase</fullName>
    </submittedName>
</protein>
<evidence type="ECO:0000313" key="4">
    <source>
        <dbReference type="Proteomes" id="UP001237642"/>
    </source>
</evidence>
<dbReference type="Gene3D" id="3.30.559.10">
    <property type="entry name" value="Chloramphenicol acetyltransferase-like domain"/>
    <property type="match status" value="2"/>
</dbReference>
<dbReference type="Pfam" id="PF02458">
    <property type="entry name" value="Transferase"/>
    <property type="match status" value="1"/>
</dbReference>
<keyword evidence="2" id="KW-0012">Acyltransferase</keyword>
<dbReference type="InterPro" id="IPR023213">
    <property type="entry name" value="CAT-like_dom_sf"/>
</dbReference>
<keyword evidence="1 3" id="KW-0808">Transferase</keyword>
<gene>
    <name evidence="3" type="ORF">POM88_011104</name>
</gene>
<comment type="caution">
    <text evidence="3">The sequence shown here is derived from an EMBL/GenBank/DDBJ whole genome shotgun (WGS) entry which is preliminary data.</text>
</comment>
<keyword evidence="4" id="KW-1185">Reference proteome</keyword>
<dbReference type="Proteomes" id="UP001237642">
    <property type="component" value="Unassembled WGS sequence"/>
</dbReference>
<dbReference type="GO" id="GO:0016747">
    <property type="term" value="F:acyltransferase activity, transferring groups other than amino-acyl groups"/>
    <property type="evidence" value="ECO:0007669"/>
    <property type="project" value="UniProtKB-ARBA"/>
</dbReference>
<evidence type="ECO:0000313" key="3">
    <source>
        <dbReference type="EMBL" id="KAK1392048.1"/>
    </source>
</evidence>
<organism evidence="3 4">
    <name type="scientific">Heracleum sosnowskyi</name>
    <dbReference type="NCBI Taxonomy" id="360622"/>
    <lineage>
        <taxon>Eukaryota</taxon>
        <taxon>Viridiplantae</taxon>
        <taxon>Streptophyta</taxon>
        <taxon>Embryophyta</taxon>
        <taxon>Tracheophyta</taxon>
        <taxon>Spermatophyta</taxon>
        <taxon>Magnoliopsida</taxon>
        <taxon>eudicotyledons</taxon>
        <taxon>Gunneridae</taxon>
        <taxon>Pentapetalae</taxon>
        <taxon>asterids</taxon>
        <taxon>campanulids</taxon>
        <taxon>Apiales</taxon>
        <taxon>Apiaceae</taxon>
        <taxon>Apioideae</taxon>
        <taxon>apioid superclade</taxon>
        <taxon>Tordylieae</taxon>
        <taxon>Tordyliinae</taxon>
        <taxon>Heracleum</taxon>
    </lineage>
</organism>
<dbReference type="EMBL" id="JAUIZM010000003">
    <property type="protein sequence ID" value="KAK1392048.1"/>
    <property type="molecule type" value="Genomic_DNA"/>
</dbReference>